<reference evidence="1 2" key="1">
    <citation type="journal article" date="2012" name="J. Am. Chem. Soc.">
        <title>Bacterial biosynthesis and maturation of the didemnin anti-cancer agents.</title>
        <authorList>
            <person name="Xu Y."/>
            <person name="Kersten R.D."/>
            <person name="Nam S.J."/>
            <person name="Lu L."/>
            <person name="Al-Suwailem A.M."/>
            <person name="Zheng H."/>
            <person name="Fenical W."/>
            <person name="Dorrestein P.C."/>
            <person name="Moore B.S."/>
            <person name="Qian P.Y."/>
        </authorList>
    </citation>
    <scope>NUCLEOTIDE SEQUENCE [LARGE SCALE GENOMIC DNA]</scope>
    <source>
        <strain evidence="1 2">KA081020-065</strain>
    </source>
</reference>
<evidence type="ECO:0000313" key="2">
    <source>
        <dbReference type="Proteomes" id="UP000005258"/>
    </source>
</evidence>
<evidence type="ECO:0000313" key="1">
    <source>
        <dbReference type="EMBL" id="AFK55228.1"/>
    </source>
</evidence>
<dbReference type="STRING" id="1110502.TMO_3390"/>
<keyword evidence="2" id="KW-1185">Reference proteome</keyword>
<protein>
    <recommendedName>
        <fullName evidence="3">PqqD family protein</fullName>
    </recommendedName>
</protein>
<sequence>MTEDLIFRRPDAVWSDLDGQVAVLDMASGQYYEVRGVGGAIWRYIDEPRSLSQIVEHVMAGFDVERAACETDVRRFIDSLQAAGLLADGGD</sequence>
<dbReference type="EMBL" id="CP003236">
    <property type="protein sequence ID" value="AFK55228.1"/>
    <property type="molecule type" value="Genomic_DNA"/>
</dbReference>
<dbReference type="Proteomes" id="UP000005258">
    <property type="component" value="Chromosome"/>
</dbReference>
<accession>I3TR40</accession>
<dbReference type="InterPro" id="IPR041881">
    <property type="entry name" value="PqqD_sf"/>
</dbReference>
<dbReference type="Gene3D" id="1.10.10.1150">
    <property type="entry name" value="Coenzyme PQQ synthesis protein D (PqqD)"/>
    <property type="match status" value="1"/>
</dbReference>
<dbReference type="RefSeq" id="WP_014746905.1">
    <property type="nucleotide sequence ID" value="NC_017956.1"/>
</dbReference>
<dbReference type="KEGG" id="tmo:TMO_3390"/>
<dbReference type="AlphaFoldDB" id="I3TR40"/>
<gene>
    <name evidence="1" type="ordered locus">TMO_3390</name>
</gene>
<organism evidence="1 2">
    <name type="scientific">Tistrella mobilis (strain KA081020-065)</name>
    <dbReference type="NCBI Taxonomy" id="1110502"/>
    <lineage>
        <taxon>Bacteria</taxon>
        <taxon>Pseudomonadati</taxon>
        <taxon>Pseudomonadota</taxon>
        <taxon>Alphaproteobacteria</taxon>
        <taxon>Geminicoccales</taxon>
        <taxon>Geminicoccaceae</taxon>
        <taxon>Tistrella</taxon>
    </lineage>
</organism>
<dbReference type="HOGENOM" id="CLU_159325_1_1_5"/>
<evidence type="ECO:0008006" key="3">
    <source>
        <dbReference type="Google" id="ProtNLM"/>
    </source>
</evidence>
<dbReference type="Pfam" id="PF05402">
    <property type="entry name" value="PqqD"/>
    <property type="match status" value="1"/>
</dbReference>
<name>I3TR40_TISMK</name>
<dbReference type="InterPro" id="IPR008792">
    <property type="entry name" value="PQQD"/>
</dbReference>
<proteinExistence type="predicted"/>